<evidence type="ECO:0000256" key="3">
    <source>
        <dbReference type="SAM" id="MobiDB-lite"/>
    </source>
</evidence>
<reference evidence="5" key="1">
    <citation type="submission" date="2016-11" db="UniProtKB">
        <authorList>
            <consortium name="WormBaseParasite"/>
        </authorList>
    </citation>
    <scope>IDENTIFICATION</scope>
</reference>
<dbReference type="PANTHER" id="PTHR46428:SF1">
    <property type="entry name" value="KELCH DOMAIN-CONTAINING PROTEIN 10"/>
    <property type="match status" value="1"/>
</dbReference>
<dbReference type="WBParaSite" id="Csp11.Scaffold589.g5054.t1">
    <property type="protein sequence ID" value="Csp11.Scaffold589.g5054.t1"/>
    <property type="gene ID" value="Csp11.Scaffold589.g5054"/>
</dbReference>
<name>A0A1I7TE61_9PELO</name>
<sequence length="528" mass="60468">MMTEIIGWTPSSHGLDPETSTLNDFLGPFGLQSINDNEDFPAVRSGHRCFTDNDFFYVIGGYTDLINNGSIYKEIWAMSLATFEWRRYETNGEFPESLASFAIIQIFPYSKSFILFGGSGTNFGATSSNSFYLIHVNNNDCTIESRKLDVQNTIPQPVYGHAMCAGEAPGKYYIIGGTGGTIFNFDVHALTMKVNPLAENENEKLLWSCELISRNVNYTGRYRLEATYDEIKHRLIFFGGGNNVEVFGFETMVVLDLETREMMDVASVPDAEKGFPPCRRCHTIARLDRRVIMTGGMDHTVGENEVATFTDVWIFDLNSFSWSKYEYFLPKPVFFHDSVMTEDGWLLSFGGVHKQIFPAPRSNILYGAWFGVPTLKRFSLEVIRKRYPHMFTGLYCGNLRTSDVIDVFNLFFKKGSVEEKERKIIENGKMKFREKGDRSRYFFNANHKDYVVKHEAVGVFRANRRRLPHAELAREVQPRPRRDPGLNEVLNRILNFVNIIQLPREVEDDESGEDEGWHNEDGAERGDH</sequence>
<dbReference type="PANTHER" id="PTHR46428">
    <property type="entry name" value="KELCH DOMAIN-CONTAINING PROTEIN 10"/>
    <property type="match status" value="1"/>
</dbReference>
<keyword evidence="2" id="KW-0677">Repeat</keyword>
<evidence type="ECO:0000313" key="5">
    <source>
        <dbReference type="WBParaSite" id="Csp11.Scaffold589.g5054.t1"/>
    </source>
</evidence>
<feature type="compositionally biased region" description="Basic and acidic residues" evidence="3">
    <location>
        <begin position="515"/>
        <end position="528"/>
    </location>
</feature>
<organism evidence="4 5">
    <name type="scientific">Caenorhabditis tropicalis</name>
    <dbReference type="NCBI Taxonomy" id="1561998"/>
    <lineage>
        <taxon>Eukaryota</taxon>
        <taxon>Metazoa</taxon>
        <taxon>Ecdysozoa</taxon>
        <taxon>Nematoda</taxon>
        <taxon>Chromadorea</taxon>
        <taxon>Rhabditida</taxon>
        <taxon>Rhabditina</taxon>
        <taxon>Rhabditomorpha</taxon>
        <taxon>Rhabditoidea</taxon>
        <taxon>Rhabditidae</taxon>
        <taxon>Peloderinae</taxon>
        <taxon>Caenorhabditis</taxon>
    </lineage>
</organism>
<keyword evidence="1" id="KW-0880">Kelch repeat</keyword>
<dbReference type="GO" id="GO:0032874">
    <property type="term" value="P:positive regulation of stress-activated MAPK cascade"/>
    <property type="evidence" value="ECO:0007669"/>
    <property type="project" value="TreeGrafter"/>
</dbReference>
<evidence type="ECO:0000256" key="2">
    <source>
        <dbReference type="ARBA" id="ARBA00022737"/>
    </source>
</evidence>
<dbReference type="AlphaFoldDB" id="A0A1I7TE61"/>
<evidence type="ECO:0000256" key="1">
    <source>
        <dbReference type="ARBA" id="ARBA00022441"/>
    </source>
</evidence>
<dbReference type="Gene3D" id="2.120.10.80">
    <property type="entry name" value="Kelch-type beta propeller"/>
    <property type="match status" value="2"/>
</dbReference>
<dbReference type="Pfam" id="PF24681">
    <property type="entry name" value="Kelch_KLHDC2_KLHL20_DRC7"/>
    <property type="match status" value="2"/>
</dbReference>
<dbReference type="InterPro" id="IPR052125">
    <property type="entry name" value="KLHDC10"/>
</dbReference>
<dbReference type="STRING" id="1561998.A0A1I7TE61"/>
<proteinExistence type="predicted"/>
<dbReference type="eggNOG" id="KOG0379">
    <property type="taxonomic scope" value="Eukaryota"/>
</dbReference>
<dbReference type="InterPro" id="IPR015915">
    <property type="entry name" value="Kelch-typ_b-propeller"/>
</dbReference>
<dbReference type="Proteomes" id="UP000095282">
    <property type="component" value="Unplaced"/>
</dbReference>
<evidence type="ECO:0000313" key="4">
    <source>
        <dbReference type="Proteomes" id="UP000095282"/>
    </source>
</evidence>
<protein>
    <submittedName>
        <fullName evidence="5">Kelch domain-containing protein 10</fullName>
    </submittedName>
</protein>
<accession>A0A1I7TE61</accession>
<keyword evidence="4" id="KW-1185">Reference proteome</keyword>
<feature type="region of interest" description="Disordered" evidence="3">
    <location>
        <begin position="505"/>
        <end position="528"/>
    </location>
</feature>
<dbReference type="SUPFAM" id="SSF117281">
    <property type="entry name" value="Kelch motif"/>
    <property type="match status" value="1"/>
</dbReference>